<dbReference type="EC" id="5.6.2.1" evidence="3"/>
<dbReference type="InterPro" id="IPR023405">
    <property type="entry name" value="Topo_IA_core_domain"/>
</dbReference>
<dbReference type="SMART" id="SM00437">
    <property type="entry name" value="TOP1Ac"/>
    <property type="match status" value="1"/>
</dbReference>
<dbReference type="NCBIfam" id="TIGR01056">
    <property type="entry name" value="topB"/>
    <property type="match status" value="1"/>
</dbReference>
<dbReference type="GO" id="GO:0003917">
    <property type="term" value="F:DNA topoisomerase type I (single strand cut, ATP-independent) activity"/>
    <property type="evidence" value="ECO:0007669"/>
    <property type="project" value="UniProtKB-EC"/>
</dbReference>
<accession>A0A3P7Q1L8</accession>
<evidence type="ECO:0000256" key="12">
    <source>
        <dbReference type="ARBA" id="ARBA00032877"/>
    </source>
</evidence>
<dbReference type="SUPFAM" id="SSF56712">
    <property type="entry name" value="Prokaryotic type I DNA topoisomerase"/>
    <property type="match status" value="1"/>
</dbReference>
<dbReference type="Pfam" id="PF01131">
    <property type="entry name" value="Topoisom_bac"/>
    <property type="match status" value="1"/>
</dbReference>
<dbReference type="GO" id="GO:0043597">
    <property type="term" value="C:cytoplasmic replication fork"/>
    <property type="evidence" value="ECO:0007669"/>
    <property type="project" value="TreeGrafter"/>
</dbReference>
<dbReference type="KEGG" id="cbar:PATL70BA_3305"/>
<dbReference type="InterPro" id="IPR005738">
    <property type="entry name" value="TopoIII"/>
</dbReference>
<dbReference type="Gene3D" id="2.70.20.10">
    <property type="entry name" value="Topoisomerase I, domain 3"/>
    <property type="match status" value="1"/>
</dbReference>
<dbReference type="PROSITE" id="PS00396">
    <property type="entry name" value="TOPO_IA_1"/>
    <property type="match status" value="1"/>
</dbReference>
<keyword evidence="7" id="KW-0238">DNA-binding</keyword>
<dbReference type="InterPro" id="IPR034144">
    <property type="entry name" value="TOPRIM_TopoIII"/>
</dbReference>
<dbReference type="GO" id="GO:0006265">
    <property type="term" value="P:DNA topological change"/>
    <property type="evidence" value="ECO:0007669"/>
    <property type="project" value="InterPro"/>
</dbReference>
<evidence type="ECO:0000313" key="16">
    <source>
        <dbReference type="Proteomes" id="UP000279029"/>
    </source>
</evidence>
<dbReference type="PROSITE" id="PS52039">
    <property type="entry name" value="TOPO_IA_2"/>
    <property type="match status" value="1"/>
</dbReference>
<dbReference type="PANTHER" id="PTHR11390">
    <property type="entry name" value="PROKARYOTIC DNA TOPOISOMERASE"/>
    <property type="match status" value="1"/>
</dbReference>
<dbReference type="InterPro" id="IPR000380">
    <property type="entry name" value="Topo_IA"/>
</dbReference>
<evidence type="ECO:0000256" key="11">
    <source>
        <dbReference type="ARBA" id="ARBA00032235"/>
    </source>
</evidence>
<reference evidence="15 16" key="1">
    <citation type="submission" date="2018-09" db="EMBL/GenBank/DDBJ databases">
        <authorList>
            <person name="Postec A."/>
        </authorList>
    </citation>
    <scope>NUCLEOTIDE SEQUENCE [LARGE SCALE GENOMIC DNA]</scope>
    <source>
        <strain evidence="15">70B-A</strain>
    </source>
</reference>
<dbReference type="InterPro" id="IPR006171">
    <property type="entry name" value="TOPRIM_dom"/>
</dbReference>
<dbReference type="GO" id="GO:0003677">
    <property type="term" value="F:DNA binding"/>
    <property type="evidence" value="ECO:0007669"/>
    <property type="project" value="UniProtKB-KW"/>
</dbReference>
<sequence length="681" mass="77502">MKLVIAEKPSVAISIAKVLGARDKKQGYITGNGYIVSWCVGHLVSLSKPEEYDERFAKWNKSDLPILPDEWKLSVKEGTKQQYRVLTKLIASDEVTSLVEATDAGREGELIFRLVYDHSKCSKPYQRLWISSMEDSAIKEGFNQLQDGTTYENLYQSAIARTKADWLVGLNATRLFTTTYHTKLSVGRVQTPTLAMIVERDEKINNFKKEKFYHVELDLGDFKLRSEKIKTIDEAKVIAHSCQGKSVVISELTKELKKNKPPALFDLTSLQRETNRMFGYTAKQTLDYTQSLYEKKLVTYPRTDSRFITEDMKDSVVNLLPIADNPAAYDVNRIINNKKVSDHHAIIPTKQSLKLEELKIPNSELNVLKLIQTKLLIAVCLEHVYEAVNVKADVDGMTFTATTKVIVEMGFKKIEQDFRKEMGLKVDEDKNNNSRLTKINEGDTFKIIGIENIEGTTSPPKRFTEDTLLSAMERAGIEELDDSLETEKQGLGTPATRAAIIEKLISTLYVERKKKNLIATSKGVELIRIVPDKLKSAQITAQWENKLTEISDGIRSADDFLEEIRNEVIDLVDNLEVQGNPDSFKIEKEVIGKCPRCGTDIYEGNKNFYCSNRDCKFSMWKEDKFFTNKKKKLTKSIAKALLSKGNTKVNKLYSDKKDTYYDAKVVLNDTGVWVNYKLEFK</sequence>
<dbReference type="InterPro" id="IPR013825">
    <property type="entry name" value="Topo_IA_cen_sub2"/>
</dbReference>
<evidence type="ECO:0000256" key="4">
    <source>
        <dbReference type="ARBA" id="ARBA00022723"/>
    </source>
</evidence>
<dbReference type="EMBL" id="LR130778">
    <property type="protein sequence ID" value="VDN49231.1"/>
    <property type="molecule type" value="Genomic_DNA"/>
</dbReference>
<dbReference type="PRINTS" id="PR00417">
    <property type="entry name" value="PRTPISMRASEI"/>
</dbReference>
<dbReference type="InterPro" id="IPR003601">
    <property type="entry name" value="Topo_IA_2"/>
</dbReference>
<evidence type="ECO:0000259" key="13">
    <source>
        <dbReference type="PROSITE" id="PS50880"/>
    </source>
</evidence>
<dbReference type="SMART" id="SM00493">
    <property type="entry name" value="TOPRIM"/>
    <property type="match status" value="1"/>
</dbReference>
<evidence type="ECO:0000256" key="1">
    <source>
        <dbReference type="ARBA" id="ARBA00000213"/>
    </source>
</evidence>
<dbReference type="Proteomes" id="UP000279029">
    <property type="component" value="Chromosome"/>
</dbReference>
<dbReference type="InterPro" id="IPR013826">
    <property type="entry name" value="Topo_IA_cen_sub3"/>
</dbReference>
<evidence type="ECO:0000313" key="15">
    <source>
        <dbReference type="EMBL" id="VDN49231.1"/>
    </source>
</evidence>
<evidence type="ECO:0000256" key="10">
    <source>
        <dbReference type="ARBA" id="ARBA00031985"/>
    </source>
</evidence>
<dbReference type="OrthoDB" id="9803554at2"/>
<dbReference type="InterPro" id="IPR013497">
    <property type="entry name" value="Topo_IA_cen"/>
</dbReference>
<dbReference type="GO" id="GO:0046872">
    <property type="term" value="F:metal ion binding"/>
    <property type="evidence" value="ECO:0007669"/>
    <property type="project" value="UniProtKB-KW"/>
</dbReference>
<evidence type="ECO:0000256" key="6">
    <source>
        <dbReference type="ARBA" id="ARBA00023029"/>
    </source>
</evidence>
<dbReference type="AlphaFoldDB" id="A0A3P7Q1L8"/>
<evidence type="ECO:0000256" key="8">
    <source>
        <dbReference type="ARBA" id="ARBA00023235"/>
    </source>
</evidence>
<keyword evidence="4" id="KW-0479">Metal-binding</keyword>
<comment type="catalytic activity">
    <reaction evidence="1">
        <text>ATP-independent breakage of single-stranded DNA, followed by passage and rejoining.</text>
        <dbReference type="EC" id="5.6.2.1"/>
    </reaction>
</comment>
<proteinExistence type="inferred from homology"/>
<feature type="domain" description="Toprim" evidence="13">
    <location>
        <begin position="1"/>
        <end position="134"/>
    </location>
</feature>
<dbReference type="RefSeq" id="WP_125138234.1">
    <property type="nucleotide sequence ID" value="NZ_LR130778.1"/>
</dbReference>
<dbReference type="CDD" id="cd03362">
    <property type="entry name" value="TOPRIM_TopoIA_TopoIII"/>
    <property type="match status" value="1"/>
</dbReference>
<dbReference type="InterPro" id="IPR003602">
    <property type="entry name" value="Topo_IA_DNA-bd_dom"/>
</dbReference>
<dbReference type="Gene3D" id="3.40.50.140">
    <property type="match status" value="1"/>
</dbReference>
<evidence type="ECO:0000256" key="9">
    <source>
        <dbReference type="ARBA" id="ARBA00030003"/>
    </source>
</evidence>
<comment type="similarity">
    <text evidence="2">Belongs to the type IA topoisomerase family.</text>
</comment>
<dbReference type="SMART" id="SM00436">
    <property type="entry name" value="TOP1Bc"/>
    <property type="match status" value="1"/>
</dbReference>
<evidence type="ECO:0000256" key="7">
    <source>
        <dbReference type="ARBA" id="ARBA00023125"/>
    </source>
</evidence>
<keyword evidence="6" id="KW-0799">Topoisomerase</keyword>
<keyword evidence="8 15" id="KW-0413">Isomerase</keyword>
<dbReference type="Gene3D" id="1.10.290.10">
    <property type="entry name" value="Topoisomerase I, domain 4"/>
    <property type="match status" value="1"/>
</dbReference>
<evidence type="ECO:0000259" key="14">
    <source>
        <dbReference type="PROSITE" id="PS52039"/>
    </source>
</evidence>
<dbReference type="Gene3D" id="1.10.460.10">
    <property type="entry name" value="Topoisomerase I, domain 2"/>
    <property type="match status" value="1"/>
</dbReference>
<dbReference type="InterPro" id="IPR013824">
    <property type="entry name" value="Topo_IA_cen_sub1"/>
</dbReference>
<evidence type="ECO:0000256" key="3">
    <source>
        <dbReference type="ARBA" id="ARBA00012891"/>
    </source>
</evidence>
<feature type="domain" description="Topo IA-type catalytic" evidence="14">
    <location>
        <begin position="151"/>
        <end position="572"/>
    </location>
</feature>
<dbReference type="NCBIfam" id="NF005829">
    <property type="entry name" value="PRK07726.1"/>
    <property type="match status" value="1"/>
</dbReference>
<dbReference type="GO" id="GO:0006310">
    <property type="term" value="P:DNA recombination"/>
    <property type="evidence" value="ECO:0007669"/>
    <property type="project" value="TreeGrafter"/>
</dbReference>
<organism evidence="15 16">
    <name type="scientific">Petrocella atlantisensis</name>
    <dbReference type="NCBI Taxonomy" id="2173034"/>
    <lineage>
        <taxon>Bacteria</taxon>
        <taxon>Bacillati</taxon>
        <taxon>Bacillota</taxon>
        <taxon>Clostridia</taxon>
        <taxon>Lachnospirales</taxon>
        <taxon>Vallitaleaceae</taxon>
        <taxon>Petrocella</taxon>
    </lineage>
</organism>
<evidence type="ECO:0000256" key="2">
    <source>
        <dbReference type="ARBA" id="ARBA00009446"/>
    </source>
</evidence>
<gene>
    <name evidence="15" type="primary">topB</name>
    <name evidence="15" type="ORF">PATL70BA_3305</name>
</gene>
<dbReference type="PROSITE" id="PS50880">
    <property type="entry name" value="TOPRIM"/>
    <property type="match status" value="1"/>
</dbReference>
<keyword evidence="5" id="KW-0460">Magnesium</keyword>
<dbReference type="CDD" id="cd00186">
    <property type="entry name" value="TOP1Ac"/>
    <property type="match status" value="1"/>
</dbReference>
<name>A0A3P7Q1L8_9FIRM</name>
<keyword evidence="16" id="KW-1185">Reference proteome</keyword>
<dbReference type="PANTHER" id="PTHR11390:SF21">
    <property type="entry name" value="DNA TOPOISOMERASE 3-ALPHA"/>
    <property type="match status" value="1"/>
</dbReference>
<dbReference type="GO" id="GO:0006281">
    <property type="term" value="P:DNA repair"/>
    <property type="evidence" value="ECO:0007669"/>
    <property type="project" value="TreeGrafter"/>
</dbReference>
<evidence type="ECO:0000256" key="5">
    <source>
        <dbReference type="ARBA" id="ARBA00022842"/>
    </source>
</evidence>
<dbReference type="InterPro" id="IPR023406">
    <property type="entry name" value="Topo_IA_AS"/>
</dbReference>
<protein>
    <recommendedName>
        <fullName evidence="3">DNA topoisomerase</fullName>
        <ecNumber evidence="3">5.6.2.1</ecNumber>
    </recommendedName>
    <alternativeName>
        <fullName evidence="12">Omega-protein</fullName>
    </alternativeName>
    <alternativeName>
        <fullName evidence="11">Relaxing enzyme</fullName>
    </alternativeName>
    <alternativeName>
        <fullName evidence="9">Swivelase</fullName>
    </alternativeName>
    <alternativeName>
        <fullName evidence="10">Untwisting enzyme</fullName>
    </alternativeName>
</protein>
<dbReference type="Pfam" id="PF01751">
    <property type="entry name" value="Toprim"/>
    <property type="match status" value="1"/>
</dbReference>